<gene>
    <name evidence="2" type="ORF">CVLEPA_LOCUS23406</name>
</gene>
<reference evidence="2 3" key="1">
    <citation type="submission" date="2024-02" db="EMBL/GenBank/DDBJ databases">
        <authorList>
            <person name="Daric V."/>
            <person name="Darras S."/>
        </authorList>
    </citation>
    <scope>NUCLEOTIDE SEQUENCE [LARGE SCALE GENOMIC DNA]</scope>
</reference>
<keyword evidence="1" id="KW-1133">Transmembrane helix</keyword>
<keyword evidence="1" id="KW-0812">Transmembrane</keyword>
<organism evidence="2 3">
    <name type="scientific">Clavelina lepadiformis</name>
    <name type="common">Light-bulb sea squirt</name>
    <name type="synonym">Ascidia lepadiformis</name>
    <dbReference type="NCBI Taxonomy" id="159417"/>
    <lineage>
        <taxon>Eukaryota</taxon>
        <taxon>Metazoa</taxon>
        <taxon>Chordata</taxon>
        <taxon>Tunicata</taxon>
        <taxon>Ascidiacea</taxon>
        <taxon>Aplousobranchia</taxon>
        <taxon>Clavelinidae</taxon>
        <taxon>Clavelina</taxon>
    </lineage>
</organism>
<name>A0ABP0GGE0_CLALP</name>
<evidence type="ECO:0000313" key="2">
    <source>
        <dbReference type="EMBL" id="CAK8690845.1"/>
    </source>
</evidence>
<keyword evidence="1" id="KW-0472">Membrane</keyword>
<accession>A0ABP0GGE0</accession>
<comment type="caution">
    <text evidence="2">The sequence shown here is derived from an EMBL/GenBank/DDBJ whole genome shotgun (WGS) entry which is preliminary data.</text>
</comment>
<evidence type="ECO:0000313" key="3">
    <source>
        <dbReference type="Proteomes" id="UP001642483"/>
    </source>
</evidence>
<dbReference type="Proteomes" id="UP001642483">
    <property type="component" value="Unassembled WGS sequence"/>
</dbReference>
<feature type="transmembrane region" description="Helical" evidence="1">
    <location>
        <begin position="81"/>
        <end position="103"/>
    </location>
</feature>
<dbReference type="EMBL" id="CAWYQH010000119">
    <property type="protein sequence ID" value="CAK8690845.1"/>
    <property type="molecule type" value="Genomic_DNA"/>
</dbReference>
<proteinExistence type="predicted"/>
<protein>
    <submittedName>
        <fullName evidence="2">Uncharacterized protein</fullName>
    </submittedName>
</protein>
<evidence type="ECO:0000256" key="1">
    <source>
        <dbReference type="SAM" id="Phobius"/>
    </source>
</evidence>
<sequence>MSSSSNVVNLVSIPMLSLTPLDGTSTHQRDKYLEGHFTQPIVTGTDLAAKPALPSNLRSEVDTLSIVSEAAKRHLTKTCKIIIVFALAVLLIGAASCTLYFAIENTPPTNTTFQYYSTGTVKMYKLPTIQENRQLTSQILMQTITLEMTTCITTILDE</sequence>
<keyword evidence="3" id="KW-1185">Reference proteome</keyword>